<feature type="compositionally biased region" description="Basic and acidic residues" evidence="2">
    <location>
        <begin position="431"/>
        <end position="464"/>
    </location>
</feature>
<evidence type="ECO:0000313" key="4">
    <source>
        <dbReference type="EMBL" id="QHS96972.1"/>
    </source>
</evidence>
<keyword evidence="3" id="KW-0812">Transmembrane</keyword>
<keyword evidence="1" id="KW-0175">Coiled coil</keyword>
<evidence type="ECO:0000256" key="2">
    <source>
        <dbReference type="SAM" id="MobiDB-lite"/>
    </source>
</evidence>
<accession>A0A6C0BY19</accession>
<feature type="transmembrane region" description="Helical" evidence="3">
    <location>
        <begin position="114"/>
        <end position="135"/>
    </location>
</feature>
<dbReference type="AlphaFoldDB" id="A0A6C0BY19"/>
<feature type="region of interest" description="Disordered" evidence="2">
    <location>
        <begin position="431"/>
        <end position="475"/>
    </location>
</feature>
<protein>
    <submittedName>
        <fullName evidence="4">Uncharacterized protein</fullName>
    </submittedName>
</protein>
<feature type="coiled-coil region" evidence="1">
    <location>
        <begin position="503"/>
        <end position="530"/>
    </location>
</feature>
<sequence length="655" mass="76416">MGAASSKKKLKKRSFTDTIDYVATNFILTQTFTDMKKLANEDYCNKLIILTADVIANNLTGKKIKYLSQRIEGGVEEDVVSEESVIFIKKKGLENLDSNKKKTNKSLCIGIARFYVRIAHLFAAIVMTINPTYVYNINGKKYRMGILDKNIPKDAKRVEEAGVESVNTSHNICSLRIDALKSKNDYKTGEGSVNIGKVCEMNNKSNSSGGHEVKNLEDEHGMKELEMLYKDSYDFKTGEFRKMTKEMEKEEYKKDLEELYKTFTGNKDIPLDEKGNSKIKSFRDINLKDFNSSPNCTDEDRDKQYFKKNYTGEIGQDDASNVFKKYGEHVKQMMEHSDVNRNKLIKVIDKVFVYGFDENSPDKKTPIIKINPVLTDDALTEITKETRNIIIGLYLTCERDFTEGVKMFEGIAEQMELRETKDDLESLHKDISKEQDRTHAENEDELEKQRDYGEELDKDKKKLIEDDEENTAERNEMINRGEIGREEENERNLKNREVLAVNLGDIDRKREIVEKKIEEAIKEKEGHESVGEYDKETERLAMVKKEEDKKDAIKNVADKDAGVKIREEEYVKERTLVAKEDEREKKAYEKKVADERQLNKFRVLDKDDILEEEEEEAHARYEMRVRDEMRVQDEMRVRDEMRRQYPDEAPSRRYY</sequence>
<keyword evidence="3" id="KW-0472">Membrane</keyword>
<reference evidence="4" key="1">
    <citation type="journal article" date="2020" name="Nature">
        <title>Giant virus diversity and host interactions through global metagenomics.</title>
        <authorList>
            <person name="Schulz F."/>
            <person name="Roux S."/>
            <person name="Paez-Espino D."/>
            <person name="Jungbluth S."/>
            <person name="Walsh D.A."/>
            <person name="Denef V.J."/>
            <person name="McMahon K.D."/>
            <person name="Konstantinidis K.T."/>
            <person name="Eloe-Fadrosh E.A."/>
            <person name="Kyrpides N.C."/>
            <person name="Woyke T."/>
        </authorList>
    </citation>
    <scope>NUCLEOTIDE SEQUENCE</scope>
    <source>
        <strain evidence="4">GVMAG-M-3300020166-5</strain>
    </source>
</reference>
<feature type="region of interest" description="Disordered" evidence="2">
    <location>
        <begin position="636"/>
        <end position="655"/>
    </location>
</feature>
<evidence type="ECO:0000256" key="3">
    <source>
        <dbReference type="SAM" id="Phobius"/>
    </source>
</evidence>
<name>A0A6C0BY19_9ZZZZ</name>
<proteinExistence type="predicted"/>
<keyword evidence="3" id="KW-1133">Transmembrane helix</keyword>
<dbReference type="EMBL" id="MN739282">
    <property type="protein sequence ID" value="QHS96972.1"/>
    <property type="molecule type" value="Genomic_DNA"/>
</dbReference>
<organism evidence="4">
    <name type="scientific">viral metagenome</name>
    <dbReference type="NCBI Taxonomy" id="1070528"/>
    <lineage>
        <taxon>unclassified sequences</taxon>
        <taxon>metagenomes</taxon>
        <taxon>organismal metagenomes</taxon>
    </lineage>
</organism>
<evidence type="ECO:0000256" key="1">
    <source>
        <dbReference type="SAM" id="Coils"/>
    </source>
</evidence>